<name>A0A517Z2C1_9PLAN</name>
<evidence type="ECO:0000313" key="2">
    <source>
        <dbReference type="Proteomes" id="UP000320496"/>
    </source>
</evidence>
<dbReference type="KEGG" id="mri:Mal4_09090"/>
<accession>A0A517Z2C1</accession>
<dbReference type="Proteomes" id="UP000320496">
    <property type="component" value="Chromosome"/>
</dbReference>
<sequence>MSYGGLAFFAKSESPLDLPADTELIVARRIMIPG</sequence>
<protein>
    <submittedName>
        <fullName evidence="1">Uncharacterized protein</fullName>
    </submittedName>
</protein>
<organism evidence="1 2">
    <name type="scientific">Maioricimonas rarisocia</name>
    <dbReference type="NCBI Taxonomy" id="2528026"/>
    <lineage>
        <taxon>Bacteria</taxon>
        <taxon>Pseudomonadati</taxon>
        <taxon>Planctomycetota</taxon>
        <taxon>Planctomycetia</taxon>
        <taxon>Planctomycetales</taxon>
        <taxon>Planctomycetaceae</taxon>
        <taxon>Maioricimonas</taxon>
    </lineage>
</organism>
<dbReference type="AlphaFoldDB" id="A0A517Z2C1"/>
<gene>
    <name evidence="1" type="ORF">Mal4_09090</name>
</gene>
<proteinExistence type="predicted"/>
<evidence type="ECO:0000313" key="1">
    <source>
        <dbReference type="EMBL" id="QDU36622.1"/>
    </source>
</evidence>
<dbReference type="EMBL" id="CP036275">
    <property type="protein sequence ID" value="QDU36622.1"/>
    <property type="molecule type" value="Genomic_DNA"/>
</dbReference>
<reference evidence="1 2" key="1">
    <citation type="submission" date="2019-02" db="EMBL/GenBank/DDBJ databases">
        <title>Deep-cultivation of Planctomycetes and their phenomic and genomic characterization uncovers novel biology.</title>
        <authorList>
            <person name="Wiegand S."/>
            <person name="Jogler M."/>
            <person name="Boedeker C."/>
            <person name="Pinto D."/>
            <person name="Vollmers J."/>
            <person name="Rivas-Marin E."/>
            <person name="Kohn T."/>
            <person name="Peeters S.H."/>
            <person name="Heuer A."/>
            <person name="Rast P."/>
            <person name="Oberbeckmann S."/>
            <person name="Bunk B."/>
            <person name="Jeske O."/>
            <person name="Meyerdierks A."/>
            <person name="Storesund J.E."/>
            <person name="Kallscheuer N."/>
            <person name="Luecker S."/>
            <person name="Lage O.M."/>
            <person name="Pohl T."/>
            <person name="Merkel B.J."/>
            <person name="Hornburger P."/>
            <person name="Mueller R.-W."/>
            <person name="Bruemmer F."/>
            <person name="Labrenz M."/>
            <person name="Spormann A.M."/>
            <person name="Op den Camp H."/>
            <person name="Overmann J."/>
            <person name="Amann R."/>
            <person name="Jetten M.S.M."/>
            <person name="Mascher T."/>
            <person name="Medema M.H."/>
            <person name="Devos D.P."/>
            <person name="Kaster A.-K."/>
            <person name="Ovreas L."/>
            <person name="Rohde M."/>
            <person name="Galperin M.Y."/>
            <person name="Jogler C."/>
        </authorList>
    </citation>
    <scope>NUCLEOTIDE SEQUENCE [LARGE SCALE GENOMIC DNA]</scope>
    <source>
        <strain evidence="1 2">Mal4</strain>
    </source>
</reference>
<keyword evidence="2" id="KW-1185">Reference proteome</keyword>